<dbReference type="RefSeq" id="XP_007414737.1">
    <property type="nucleotide sequence ID" value="XM_007414675.1"/>
</dbReference>
<reference evidence="2" key="1">
    <citation type="journal article" date="2011" name="Proc. Natl. Acad. Sci. U.S.A.">
        <title>Obligate biotrophy features unraveled by the genomic analysis of rust fungi.</title>
        <authorList>
            <person name="Duplessis S."/>
            <person name="Cuomo C.A."/>
            <person name="Lin Y.-C."/>
            <person name="Aerts A."/>
            <person name="Tisserant E."/>
            <person name="Veneault-Fourrey C."/>
            <person name="Joly D.L."/>
            <person name="Hacquard S."/>
            <person name="Amselem J."/>
            <person name="Cantarel B.L."/>
            <person name="Chiu R."/>
            <person name="Coutinho P.M."/>
            <person name="Feau N."/>
            <person name="Field M."/>
            <person name="Frey P."/>
            <person name="Gelhaye E."/>
            <person name="Goldberg J."/>
            <person name="Grabherr M.G."/>
            <person name="Kodira C.D."/>
            <person name="Kohler A."/>
            <person name="Kuees U."/>
            <person name="Lindquist E.A."/>
            <person name="Lucas S.M."/>
            <person name="Mago R."/>
            <person name="Mauceli E."/>
            <person name="Morin E."/>
            <person name="Murat C."/>
            <person name="Pangilinan J.L."/>
            <person name="Park R."/>
            <person name="Pearson M."/>
            <person name="Quesneville H."/>
            <person name="Rouhier N."/>
            <person name="Sakthikumar S."/>
            <person name="Salamov A.A."/>
            <person name="Schmutz J."/>
            <person name="Selles B."/>
            <person name="Shapiro H."/>
            <person name="Tanguay P."/>
            <person name="Tuskan G.A."/>
            <person name="Henrissat B."/>
            <person name="Van de Peer Y."/>
            <person name="Rouze P."/>
            <person name="Ellis J.G."/>
            <person name="Dodds P.N."/>
            <person name="Schein J.E."/>
            <person name="Zhong S."/>
            <person name="Hamelin R.C."/>
            <person name="Grigoriev I.V."/>
            <person name="Szabo L.J."/>
            <person name="Martin F."/>
        </authorList>
    </citation>
    <scope>NUCLEOTIDE SEQUENCE [LARGE SCALE GENOMIC DNA]</scope>
    <source>
        <strain evidence="2">98AG31 / pathotype 3-4-7</strain>
    </source>
</reference>
<name>F4S056_MELLP</name>
<dbReference type="STRING" id="747676.F4S056"/>
<keyword evidence="2" id="KW-1185">Reference proteome</keyword>
<dbReference type="Pfam" id="PF04031">
    <property type="entry name" value="Las1"/>
    <property type="match status" value="1"/>
</dbReference>
<dbReference type="GO" id="GO:0000460">
    <property type="term" value="P:maturation of 5.8S rRNA"/>
    <property type="evidence" value="ECO:0007669"/>
    <property type="project" value="TreeGrafter"/>
</dbReference>
<dbReference type="KEGG" id="mlr:MELLADRAFT_110541"/>
<protein>
    <recommendedName>
        <fullName evidence="3">Las1-domain-containing protein</fullName>
    </recommendedName>
</protein>
<dbReference type="InterPro" id="IPR007174">
    <property type="entry name" value="Las1"/>
</dbReference>
<accession>F4S056</accession>
<dbReference type="PANTHER" id="PTHR15002">
    <property type="entry name" value="RIBOSOMAL BIOGENESIS PROTEIN LAS1L"/>
    <property type="match status" value="1"/>
</dbReference>
<dbReference type="InParanoid" id="F4S056"/>
<gene>
    <name evidence="1" type="ORF">MELLADRAFT_110541</name>
</gene>
<dbReference type="GO" id="GO:0004519">
    <property type="term" value="F:endonuclease activity"/>
    <property type="evidence" value="ECO:0007669"/>
    <property type="project" value="InterPro"/>
</dbReference>
<dbReference type="GO" id="GO:0000470">
    <property type="term" value="P:maturation of LSU-rRNA"/>
    <property type="evidence" value="ECO:0007669"/>
    <property type="project" value="TreeGrafter"/>
</dbReference>
<organism evidence="2">
    <name type="scientific">Melampsora larici-populina (strain 98AG31 / pathotype 3-4-7)</name>
    <name type="common">Poplar leaf rust fungus</name>
    <dbReference type="NCBI Taxonomy" id="747676"/>
    <lineage>
        <taxon>Eukaryota</taxon>
        <taxon>Fungi</taxon>
        <taxon>Dikarya</taxon>
        <taxon>Basidiomycota</taxon>
        <taxon>Pucciniomycotina</taxon>
        <taxon>Pucciniomycetes</taxon>
        <taxon>Pucciniales</taxon>
        <taxon>Melampsoraceae</taxon>
        <taxon>Melampsora</taxon>
    </lineage>
</organism>
<evidence type="ECO:0000313" key="2">
    <source>
        <dbReference type="Proteomes" id="UP000001072"/>
    </source>
</evidence>
<dbReference type="Proteomes" id="UP000001072">
    <property type="component" value="Unassembled WGS sequence"/>
</dbReference>
<evidence type="ECO:0000313" key="1">
    <source>
        <dbReference type="EMBL" id="EGG01903.1"/>
    </source>
</evidence>
<dbReference type="OrthoDB" id="10263222at2759"/>
<dbReference type="VEuPathDB" id="FungiDB:MELLADRAFT_110541"/>
<dbReference type="AlphaFoldDB" id="F4S056"/>
<dbReference type="EMBL" id="GL883134">
    <property type="protein sequence ID" value="EGG01903.1"/>
    <property type="molecule type" value="Genomic_DNA"/>
</dbReference>
<sequence length="493" mass="55767">MNNSITFRRVPWSTPAEFLGVFDSLFSTTNPDLVNGLIHLHAWFLRAPSALPPAIQSTYMLLSLLTPACDEVHRSGPERRLALAMALTRFVNSMVDPLQTSMFARSIADLARQLSLPLSLVQLRHRSTHEELPSETVLLDSARIAVDWLYTRYWYPTMNQMVSTTSQPCPSTSHDVITDDIELEGLRNLLKDYKRARKRELIDATESLSCRQISQKLETWLDQRVAREVRNYTLEGTGEGGEEDEELERERRAIEIFVQELSSVGNLVPRAIKKRPSKLQARLAPGLRDLYLPLLLDLHSKYPQTLVRALLDNLVGMLITLPQDHHSVPSSMPSRADDTHYLSCAGWIIELLPYVDRASLEVFLKCLLSNPNRYCLSIVKMLTTVDDVIEGKQIEGIQSLLGVLQLALNQPPVDVSDLMKTDDELRQRFERWEAACGQSNRPGVSEEMEIETIQGDEEESENGGTGWRLMGKSDWKNCPIGVLPDGFLPQLHN</sequence>
<dbReference type="FunCoup" id="F4S056">
    <property type="interactions" value="8"/>
</dbReference>
<evidence type="ECO:0008006" key="3">
    <source>
        <dbReference type="Google" id="ProtNLM"/>
    </source>
</evidence>
<proteinExistence type="predicted"/>
<dbReference type="PANTHER" id="PTHR15002:SF0">
    <property type="entry name" value="RIBOSOMAL BIOGENESIS PROTEIN LAS1L"/>
    <property type="match status" value="1"/>
</dbReference>
<dbReference type="HOGENOM" id="CLU_031483_0_0_1"/>
<dbReference type="eggNOG" id="KOG2425">
    <property type="taxonomic scope" value="Eukaryota"/>
</dbReference>
<dbReference type="GO" id="GO:0090730">
    <property type="term" value="C:Las1 complex"/>
    <property type="evidence" value="ECO:0007669"/>
    <property type="project" value="InterPro"/>
</dbReference>
<dbReference type="GO" id="GO:0030687">
    <property type="term" value="C:preribosome, large subunit precursor"/>
    <property type="evidence" value="ECO:0007669"/>
    <property type="project" value="TreeGrafter"/>
</dbReference>
<dbReference type="GeneID" id="18924110"/>